<reference evidence="2" key="1">
    <citation type="journal article" date="2019" name="Int. J. Syst. Evol. Microbiol.">
        <title>The Global Catalogue of Microorganisms (GCM) 10K type strain sequencing project: providing services to taxonomists for standard genome sequencing and annotation.</title>
        <authorList>
            <consortium name="The Broad Institute Genomics Platform"/>
            <consortium name="The Broad Institute Genome Sequencing Center for Infectious Disease"/>
            <person name="Wu L."/>
            <person name="Ma J."/>
        </authorList>
    </citation>
    <scope>NUCLEOTIDE SEQUENCE [LARGE SCALE GENOMIC DNA]</scope>
    <source>
        <strain evidence="2">CCM 7526</strain>
    </source>
</reference>
<name>A0ABW4A629_9ACTN</name>
<keyword evidence="2" id="KW-1185">Reference proteome</keyword>
<proteinExistence type="predicted"/>
<dbReference type="Proteomes" id="UP001597183">
    <property type="component" value="Unassembled WGS sequence"/>
</dbReference>
<dbReference type="EMBL" id="JBHTMK010000016">
    <property type="protein sequence ID" value="MFD1366219.1"/>
    <property type="molecule type" value="Genomic_DNA"/>
</dbReference>
<protein>
    <submittedName>
        <fullName evidence="1">Uncharacterized protein</fullName>
    </submittedName>
</protein>
<accession>A0ABW4A629</accession>
<sequence>MVATMDSDGVTRWDVEWEIQGRKGTRSGKLHELHEQEVAGARHAIRLHARRGDTVNIRVT</sequence>
<evidence type="ECO:0000313" key="1">
    <source>
        <dbReference type="EMBL" id="MFD1366219.1"/>
    </source>
</evidence>
<organism evidence="1 2">
    <name type="scientific">Actinoplanes sichuanensis</name>
    <dbReference type="NCBI Taxonomy" id="512349"/>
    <lineage>
        <taxon>Bacteria</taxon>
        <taxon>Bacillati</taxon>
        <taxon>Actinomycetota</taxon>
        <taxon>Actinomycetes</taxon>
        <taxon>Micromonosporales</taxon>
        <taxon>Micromonosporaceae</taxon>
        <taxon>Actinoplanes</taxon>
    </lineage>
</organism>
<gene>
    <name evidence="1" type="ORF">ACFQ5G_12765</name>
</gene>
<dbReference type="RefSeq" id="WP_317786499.1">
    <property type="nucleotide sequence ID" value="NZ_AP028461.1"/>
</dbReference>
<evidence type="ECO:0000313" key="2">
    <source>
        <dbReference type="Proteomes" id="UP001597183"/>
    </source>
</evidence>
<comment type="caution">
    <text evidence="1">The sequence shown here is derived from an EMBL/GenBank/DDBJ whole genome shotgun (WGS) entry which is preliminary data.</text>
</comment>